<feature type="active site" description="Nucleophile" evidence="8 9">
    <location>
        <position position="47"/>
    </location>
</feature>
<protein>
    <recommendedName>
        <fullName evidence="3 8">Glutamyl-tRNA reductase</fullName>
        <shortName evidence="8">GluTR</shortName>
        <ecNumber evidence="3 8">1.2.1.70</ecNumber>
    </recommendedName>
</protein>
<dbReference type="SUPFAM" id="SSF51735">
    <property type="entry name" value="NAD(P)-binding Rossmann-fold domains"/>
    <property type="match status" value="1"/>
</dbReference>
<dbReference type="InterPro" id="IPR036291">
    <property type="entry name" value="NAD(P)-bd_dom_sf"/>
</dbReference>
<reference evidence="18" key="1">
    <citation type="submission" date="2010-11" db="EMBL/GenBank/DDBJ databases">
        <title>The complete genome of Mahella australiensis DSM 15567.</title>
        <authorList>
            <consortium name="US DOE Joint Genome Institute (JGI-PGF)"/>
            <person name="Lucas S."/>
            <person name="Copeland A."/>
            <person name="Lapidus A."/>
            <person name="Bruce D."/>
            <person name="Goodwin L."/>
            <person name="Pitluck S."/>
            <person name="Kyrpides N."/>
            <person name="Mavromatis K."/>
            <person name="Pagani I."/>
            <person name="Ivanova N."/>
            <person name="Teshima H."/>
            <person name="Brettin T."/>
            <person name="Detter J.C."/>
            <person name="Han C."/>
            <person name="Tapia R."/>
            <person name="Land M."/>
            <person name="Hauser L."/>
            <person name="Markowitz V."/>
            <person name="Cheng J.-F."/>
            <person name="Hugenholtz P."/>
            <person name="Woyke T."/>
            <person name="Wu D."/>
            <person name="Spring S."/>
            <person name="Pukall R."/>
            <person name="Steenblock K."/>
            <person name="Schneider S."/>
            <person name="Klenk H.-P."/>
            <person name="Eisen J.A."/>
        </authorList>
    </citation>
    <scope>NUCLEOTIDE SEQUENCE [LARGE SCALE GENOMIC DNA]</scope>
    <source>
        <strain evidence="18">DSM 15567 / CIP 107919 / 50-1 BON</strain>
    </source>
</reference>
<feature type="binding site" evidence="8 10">
    <location>
        <position position="117"/>
    </location>
    <ligand>
        <name>substrate</name>
    </ligand>
</feature>
<comment type="domain">
    <text evidence="8">Possesses an unusual extended V-shaped dimeric structure with each monomer consisting of three distinct domains arranged along a curved 'spinal' alpha-helix. The N-terminal catalytic domain specifically recognizes the glutamate moiety of the substrate. The second domain is the NADPH-binding domain, and the third C-terminal domain is responsible for dimerization.</text>
</comment>
<reference evidence="17 18" key="2">
    <citation type="journal article" date="2011" name="Stand. Genomic Sci.">
        <title>Complete genome sequence of Mahella australiensis type strain (50-1 BON).</title>
        <authorList>
            <person name="Sikorski J."/>
            <person name="Teshima H."/>
            <person name="Nolan M."/>
            <person name="Lucas S."/>
            <person name="Hammon N."/>
            <person name="Deshpande S."/>
            <person name="Cheng J.F."/>
            <person name="Pitluck S."/>
            <person name="Liolios K."/>
            <person name="Pagani I."/>
            <person name="Ivanova N."/>
            <person name="Huntemann M."/>
            <person name="Mavromatis K."/>
            <person name="Ovchinikova G."/>
            <person name="Pati A."/>
            <person name="Tapia R."/>
            <person name="Han C."/>
            <person name="Goodwin L."/>
            <person name="Chen A."/>
            <person name="Palaniappan K."/>
            <person name="Land M."/>
            <person name="Hauser L."/>
            <person name="Ngatchou-Djao O.D."/>
            <person name="Rohde M."/>
            <person name="Pukall R."/>
            <person name="Spring S."/>
            <person name="Abt B."/>
            <person name="Goker M."/>
            <person name="Detter J.C."/>
            <person name="Woyke T."/>
            <person name="Bristow J."/>
            <person name="Markowitz V."/>
            <person name="Hugenholtz P."/>
            <person name="Eisen J.A."/>
            <person name="Kyrpides N.C."/>
            <person name="Klenk H.P."/>
            <person name="Lapidus A."/>
        </authorList>
    </citation>
    <scope>NUCLEOTIDE SEQUENCE [LARGE SCALE GENOMIC DNA]</scope>
    <source>
        <strain evidence="18">DSM 15567 / CIP 107919 / 50-1 BON</strain>
    </source>
</reference>
<dbReference type="PANTHER" id="PTHR43013">
    <property type="entry name" value="GLUTAMYL-TRNA REDUCTASE"/>
    <property type="match status" value="1"/>
</dbReference>
<gene>
    <name evidence="8" type="primary">hemA</name>
    <name evidence="17" type="ordered locus">Mahau_1237</name>
</gene>
<dbReference type="KEGG" id="mas:Mahau_1237"/>
<evidence type="ECO:0000256" key="12">
    <source>
        <dbReference type="PIRSR" id="PIRSR000445-4"/>
    </source>
</evidence>
<dbReference type="AlphaFoldDB" id="F3ZW51"/>
<feature type="domain" description="Glutamyl-tRNA reductase N-terminal" evidence="16">
    <location>
        <begin position="3"/>
        <end position="153"/>
    </location>
</feature>
<comment type="subunit">
    <text evidence="8">Homodimer.</text>
</comment>
<dbReference type="GO" id="GO:0050661">
    <property type="term" value="F:NADP binding"/>
    <property type="evidence" value="ECO:0007669"/>
    <property type="project" value="InterPro"/>
</dbReference>
<dbReference type="GO" id="GO:0008883">
    <property type="term" value="F:glutamyl-tRNA reductase activity"/>
    <property type="evidence" value="ECO:0007669"/>
    <property type="project" value="UniProtKB-UniRule"/>
</dbReference>
<dbReference type="NCBIfam" id="TIGR01035">
    <property type="entry name" value="hemA"/>
    <property type="match status" value="1"/>
</dbReference>
<dbReference type="InterPro" id="IPR015896">
    <property type="entry name" value="4pyrrol_synth_GluRdtase_dimer"/>
</dbReference>
<dbReference type="eggNOG" id="COG0373">
    <property type="taxonomic scope" value="Bacteria"/>
</dbReference>
<dbReference type="Gene3D" id="3.40.50.720">
    <property type="entry name" value="NAD(P)-binding Rossmann-like Domain"/>
    <property type="match status" value="1"/>
</dbReference>
<dbReference type="PIRSF" id="PIRSF000445">
    <property type="entry name" value="4pyrrol_synth_GluRdtase"/>
    <property type="match status" value="1"/>
</dbReference>
<dbReference type="InterPro" id="IPR000343">
    <property type="entry name" value="4pyrrol_synth_GluRdtase"/>
</dbReference>
<feature type="binding site" evidence="8 11">
    <location>
        <begin position="186"/>
        <end position="191"/>
    </location>
    <ligand>
        <name>NADP(+)</name>
        <dbReference type="ChEBI" id="CHEBI:58349"/>
    </ligand>
</feature>
<feature type="binding site" evidence="8 10">
    <location>
        <begin position="111"/>
        <end position="113"/>
    </location>
    <ligand>
        <name>substrate</name>
    </ligand>
</feature>
<comment type="similarity">
    <text evidence="2 8 13">Belongs to the glutamyl-tRNA reductase family.</text>
</comment>
<comment type="function">
    <text evidence="8">Catalyzes the NADPH-dependent reduction of glutamyl-tRNA(Glu) to glutamate 1-semialdehyde (GSA).</text>
</comment>
<dbReference type="InterPro" id="IPR036343">
    <property type="entry name" value="GluRdtase_N_sf"/>
</dbReference>
<name>F3ZW51_MAHA5</name>
<dbReference type="Gene3D" id="3.30.460.30">
    <property type="entry name" value="Glutamyl-tRNA reductase, N-terminal domain"/>
    <property type="match status" value="1"/>
</dbReference>
<proteinExistence type="inferred from homology"/>
<evidence type="ECO:0000313" key="17">
    <source>
        <dbReference type="EMBL" id="AEE96431.1"/>
    </source>
</evidence>
<evidence type="ECO:0000313" key="18">
    <source>
        <dbReference type="Proteomes" id="UP000008457"/>
    </source>
</evidence>
<dbReference type="STRING" id="697281.Mahau_1237"/>
<dbReference type="EC" id="1.2.1.70" evidence="3 8"/>
<keyword evidence="4 8" id="KW-0521">NADP</keyword>
<feature type="binding site" evidence="8 10">
    <location>
        <begin position="46"/>
        <end position="49"/>
    </location>
    <ligand>
        <name>substrate</name>
    </ligand>
</feature>
<evidence type="ECO:0000256" key="6">
    <source>
        <dbReference type="ARBA" id="ARBA00023244"/>
    </source>
</evidence>
<dbReference type="HAMAP" id="MF_00087">
    <property type="entry name" value="Glu_tRNA_reductase"/>
    <property type="match status" value="1"/>
</dbReference>
<dbReference type="GO" id="GO:0019353">
    <property type="term" value="P:protoporphyrinogen IX biosynthetic process from glutamate"/>
    <property type="evidence" value="ECO:0007669"/>
    <property type="project" value="TreeGrafter"/>
</dbReference>
<comment type="pathway">
    <text evidence="1 8 13">Porphyrin-containing compound metabolism; protoporphyrin-IX biosynthesis; 5-aminolevulinate from L-glutamyl-tRNA(Glu): step 1/2.</text>
</comment>
<feature type="domain" description="Quinate/shikimate 5-dehydrogenase/glutamyl-tRNA reductase" evidence="15">
    <location>
        <begin position="170"/>
        <end position="299"/>
    </location>
</feature>
<evidence type="ECO:0000256" key="4">
    <source>
        <dbReference type="ARBA" id="ARBA00022857"/>
    </source>
</evidence>
<evidence type="ECO:0000256" key="8">
    <source>
        <dbReference type="HAMAP-Rule" id="MF_00087"/>
    </source>
</evidence>
<evidence type="ECO:0000256" key="13">
    <source>
        <dbReference type="RuleBase" id="RU000584"/>
    </source>
</evidence>
<dbReference type="Proteomes" id="UP000008457">
    <property type="component" value="Chromosome"/>
</dbReference>
<evidence type="ECO:0000256" key="5">
    <source>
        <dbReference type="ARBA" id="ARBA00023002"/>
    </source>
</evidence>
<accession>F3ZW51</accession>
<dbReference type="PANTHER" id="PTHR43013:SF1">
    <property type="entry name" value="GLUTAMYL-TRNA REDUCTASE"/>
    <property type="match status" value="1"/>
</dbReference>
<evidence type="ECO:0000256" key="2">
    <source>
        <dbReference type="ARBA" id="ARBA00005916"/>
    </source>
</evidence>
<feature type="site" description="Important for activity" evidence="8 12">
    <location>
        <position position="96"/>
    </location>
</feature>
<evidence type="ECO:0000259" key="15">
    <source>
        <dbReference type="Pfam" id="PF01488"/>
    </source>
</evidence>
<feature type="domain" description="Tetrapyrrole biosynthesis glutamyl-tRNA reductase dimerisation" evidence="14">
    <location>
        <begin position="315"/>
        <end position="411"/>
    </location>
</feature>
<dbReference type="UniPathway" id="UPA00251">
    <property type="reaction ID" value="UER00316"/>
</dbReference>
<dbReference type="EMBL" id="CP002360">
    <property type="protein sequence ID" value="AEE96431.1"/>
    <property type="molecule type" value="Genomic_DNA"/>
</dbReference>
<dbReference type="HOGENOM" id="CLU_035113_1_0_9"/>
<organism evidence="17 18">
    <name type="scientific">Mahella australiensis (strain DSM 15567 / CIP 107919 / 50-1 BON)</name>
    <dbReference type="NCBI Taxonomy" id="697281"/>
    <lineage>
        <taxon>Bacteria</taxon>
        <taxon>Bacillati</taxon>
        <taxon>Bacillota</taxon>
        <taxon>Clostridia</taxon>
        <taxon>Thermoanaerobacterales</taxon>
        <taxon>Thermoanaerobacterales Family IV. Incertae Sedis</taxon>
        <taxon>Mahella</taxon>
    </lineage>
</organism>
<evidence type="ECO:0000259" key="14">
    <source>
        <dbReference type="Pfam" id="PF00745"/>
    </source>
</evidence>
<keyword evidence="18" id="KW-1185">Reference proteome</keyword>
<dbReference type="SUPFAM" id="SSF69075">
    <property type="entry name" value="Glutamyl tRNA-reductase dimerization domain"/>
    <property type="match status" value="1"/>
</dbReference>
<sequence>MMGLSFKTADMTLLEKASYNMDKDISGGLRFLKNQVGVSECVIVATCNRNEAYCYASSYRDGLNGLKALFIDFIGVETDDVERCFYVKTGRDTINHIVNVACGLDSMVIGEDQILGQVNDARQQALAVGACGKVMDRLFREAVTAGKAMRTSTGISHIPTSISYMAIKHAAKMLGGLNDKTAFVIGTGQMGKLTIRYLLEEGARVYITNRTVQKAMDIAAAMPGVQAVEYPKKYQYIASSDLLISATNAPHYVLYKERLEEFIKPGKRLLALDLSVPRDIDPSIDDIAEINLLDMDRFKAMIQDNNNLRRQLLSEATPIIEAATDRFVKWYNALEAVPIINMIDEWADALCDEEIQKIMHKLSTDRDREIAARVMKRLTGRLISRPIGWVKQCSQNGSINQYRRIITDMFGVEDSSNE</sequence>
<evidence type="ECO:0000256" key="10">
    <source>
        <dbReference type="PIRSR" id="PIRSR000445-2"/>
    </source>
</evidence>
<dbReference type="FunFam" id="3.30.460.30:FF:000001">
    <property type="entry name" value="Glutamyl-tRNA reductase"/>
    <property type="match status" value="1"/>
</dbReference>
<feature type="binding site" evidence="8 10">
    <location>
        <position position="106"/>
    </location>
    <ligand>
        <name>substrate</name>
    </ligand>
</feature>
<dbReference type="Pfam" id="PF00745">
    <property type="entry name" value="GlutR_dimer"/>
    <property type="match status" value="1"/>
</dbReference>
<evidence type="ECO:0000256" key="9">
    <source>
        <dbReference type="PIRSR" id="PIRSR000445-1"/>
    </source>
</evidence>
<dbReference type="InterPro" id="IPR036453">
    <property type="entry name" value="GluRdtase_dimer_dom_sf"/>
</dbReference>
<dbReference type="InterPro" id="IPR006151">
    <property type="entry name" value="Shikm_DH/Glu-tRNA_Rdtase"/>
</dbReference>
<dbReference type="Pfam" id="PF05201">
    <property type="entry name" value="GlutR_N"/>
    <property type="match status" value="1"/>
</dbReference>
<evidence type="ECO:0000256" key="1">
    <source>
        <dbReference type="ARBA" id="ARBA00005059"/>
    </source>
</evidence>
<keyword evidence="5 8" id="KW-0560">Oxidoreductase</keyword>
<evidence type="ECO:0000256" key="11">
    <source>
        <dbReference type="PIRSR" id="PIRSR000445-3"/>
    </source>
</evidence>
<keyword evidence="6 8" id="KW-0627">Porphyrin biosynthesis</keyword>
<comment type="miscellaneous">
    <text evidence="8">During catalysis, the active site Cys acts as a nucleophile attacking the alpha-carbonyl group of tRNA-bound glutamate with the formation of a thioester intermediate between enzyme and glutamate, and the concomitant release of tRNA(Glu). The thioester intermediate is finally reduced by direct hydride transfer from NADPH, to form the product GSA.</text>
</comment>
<evidence type="ECO:0000256" key="3">
    <source>
        <dbReference type="ARBA" id="ARBA00012970"/>
    </source>
</evidence>
<evidence type="ECO:0000259" key="16">
    <source>
        <dbReference type="Pfam" id="PF05201"/>
    </source>
</evidence>
<dbReference type="Pfam" id="PF01488">
    <property type="entry name" value="Shikimate_DH"/>
    <property type="match status" value="1"/>
</dbReference>
<evidence type="ECO:0000256" key="7">
    <source>
        <dbReference type="ARBA" id="ARBA00047464"/>
    </source>
</evidence>
<dbReference type="InterPro" id="IPR015895">
    <property type="entry name" value="4pyrrol_synth_GluRdtase_N"/>
</dbReference>
<comment type="catalytic activity">
    <reaction evidence="7 8 13">
        <text>(S)-4-amino-5-oxopentanoate + tRNA(Glu) + NADP(+) = L-glutamyl-tRNA(Glu) + NADPH + H(+)</text>
        <dbReference type="Rhea" id="RHEA:12344"/>
        <dbReference type="Rhea" id="RHEA-COMP:9663"/>
        <dbReference type="Rhea" id="RHEA-COMP:9680"/>
        <dbReference type="ChEBI" id="CHEBI:15378"/>
        <dbReference type="ChEBI" id="CHEBI:57501"/>
        <dbReference type="ChEBI" id="CHEBI:57783"/>
        <dbReference type="ChEBI" id="CHEBI:58349"/>
        <dbReference type="ChEBI" id="CHEBI:78442"/>
        <dbReference type="ChEBI" id="CHEBI:78520"/>
        <dbReference type="EC" id="1.2.1.70"/>
    </reaction>
</comment>
<dbReference type="SUPFAM" id="SSF69742">
    <property type="entry name" value="Glutamyl tRNA-reductase catalytic, N-terminal domain"/>
    <property type="match status" value="1"/>
</dbReference>
<dbReference type="CDD" id="cd05213">
    <property type="entry name" value="NAD_bind_Glutamyl_tRNA_reduct"/>
    <property type="match status" value="1"/>
</dbReference>